<accession>A0A1F6NQ22</accession>
<sequence length="160" mass="18603">MKFLQKLLSTTNYKISNSIIKIKIPISNEARHLTSLLLKSKEEKDRQLLGDDLLDELADLAKIDIVSLKISDTKQYHKKRNGKVAMKQYGYYKPGSKYIYISNRTAVRGQILAPKTFLDTLLHEWTHHYDHQKLGLNSIHSAGFYARLKDIKEKLGYFDY</sequence>
<evidence type="ECO:0000313" key="2">
    <source>
        <dbReference type="Proteomes" id="UP000178349"/>
    </source>
</evidence>
<evidence type="ECO:0000313" key="1">
    <source>
        <dbReference type="EMBL" id="OGH85955.1"/>
    </source>
</evidence>
<name>A0A1F6NQ22_9BACT</name>
<dbReference type="EMBL" id="MFQW01000033">
    <property type="protein sequence ID" value="OGH85955.1"/>
    <property type="molecule type" value="Genomic_DNA"/>
</dbReference>
<evidence type="ECO:0008006" key="3">
    <source>
        <dbReference type="Google" id="ProtNLM"/>
    </source>
</evidence>
<dbReference type="AlphaFoldDB" id="A0A1F6NQ22"/>
<comment type="caution">
    <text evidence="1">The sequence shown here is derived from an EMBL/GenBank/DDBJ whole genome shotgun (WGS) entry which is preliminary data.</text>
</comment>
<gene>
    <name evidence="1" type="ORF">A2493_00225</name>
</gene>
<reference evidence="1 2" key="1">
    <citation type="journal article" date="2016" name="Nat. Commun.">
        <title>Thousands of microbial genomes shed light on interconnected biogeochemical processes in an aquifer system.</title>
        <authorList>
            <person name="Anantharaman K."/>
            <person name="Brown C.T."/>
            <person name="Hug L.A."/>
            <person name="Sharon I."/>
            <person name="Castelle C.J."/>
            <person name="Probst A.J."/>
            <person name="Thomas B.C."/>
            <person name="Singh A."/>
            <person name="Wilkins M.J."/>
            <person name="Karaoz U."/>
            <person name="Brodie E.L."/>
            <person name="Williams K.H."/>
            <person name="Hubbard S.S."/>
            <person name="Banfield J.F."/>
        </authorList>
    </citation>
    <scope>NUCLEOTIDE SEQUENCE [LARGE SCALE GENOMIC DNA]</scope>
</reference>
<dbReference type="Proteomes" id="UP000178349">
    <property type="component" value="Unassembled WGS sequence"/>
</dbReference>
<proteinExistence type="predicted"/>
<organism evidence="1 2">
    <name type="scientific">Candidatus Magasanikbacteria bacterium RIFOXYC12_FULL_33_11</name>
    <dbReference type="NCBI Taxonomy" id="1798701"/>
    <lineage>
        <taxon>Bacteria</taxon>
        <taxon>Candidatus Magasanikiibacteriota</taxon>
    </lineage>
</organism>
<protein>
    <recommendedName>
        <fullName evidence="3">SprT-like domain-containing protein</fullName>
    </recommendedName>
</protein>